<dbReference type="EMBL" id="JOSS01000007">
    <property type="protein sequence ID" value="KEO34614.1"/>
    <property type="molecule type" value="Genomic_DNA"/>
</dbReference>
<protein>
    <submittedName>
        <fullName evidence="2">Uncharacterized protein</fullName>
    </submittedName>
</protein>
<accession>A0A836NEX7</accession>
<dbReference type="AlphaFoldDB" id="A0A836NEX7"/>
<feature type="compositionally biased region" description="Polar residues" evidence="1">
    <location>
        <begin position="10"/>
        <end position="40"/>
    </location>
</feature>
<feature type="region of interest" description="Disordered" evidence="1">
    <location>
        <begin position="1"/>
        <end position="40"/>
    </location>
</feature>
<gene>
    <name evidence="2" type="ORF">AB05_0292</name>
</gene>
<sequence>MIISRPRTPTLKNHLNITHQLTPQKSDQNANYKQKSTKQY</sequence>
<evidence type="ECO:0000313" key="2">
    <source>
        <dbReference type="EMBL" id="KEO34614.1"/>
    </source>
</evidence>
<comment type="caution">
    <text evidence="2">The sequence shown here is derived from an EMBL/GenBank/DDBJ whole genome shotgun (WGS) entry which is preliminary data.</text>
</comment>
<dbReference type="Proteomes" id="UP000028038">
    <property type="component" value="Unassembled WGS sequence"/>
</dbReference>
<reference evidence="2 3" key="1">
    <citation type="submission" date="2014-06" db="EMBL/GenBank/DDBJ databases">
        <title>Genetic Variability of E. coli after antibiotic treatment.</title>
        <authorList>
            <person name="Silbergeld E."/>
            <person name="Coles C."/>
            <person name="Seidman J.C."/>
            <person name="You Y."/>
            <person name="George J."/>
            <person name="Nadendla S."/>
            <person name="Daugherty S.C."/>
            <person name="Nagaraj S."/>
            <person name="Ott S."/>
            <person name="Klega K."/>
            <person name="Rasko D."/>
        </authorList>
    </citation>
    <scope>NUCLEOTIDE SEQUENCE [LARGE SCALE GENOMIC DNA]</scope>
    <source>
        <strain evidence="2 3">2-460-02_S1_C1</strain>
    </source>
</reference>
<evidence type="ECO:0000256" key="1">
    <source>
        <dbReference type="SAM" id="MobiDB-lite"/>
    </source>
</evidence>
<proteinExistence type="predicted"/>
<name>A0A836NEX7_ECOLX</name>
<evidence type="ECO:0000313" key="3">
    <source>
        <dbReference type="Proteomes" id="UP000028038"/>
    </source>
</evidence>
<organism evidence="2 3">
    <name type="scientific">Escherichia coli 2-460-02_S1_C1</name>
    <dbReference type="NCBI Taxonomy" id="1444044"/>
    <lineage>
        <taxon>Bacteria</taxon>
        <taxon>Pseudomonadati</taxon>
        <taxon>Pseudomonadota</taxon>
        <taxon>Gammaproteobacteria</taxon>
        <taxon>Enterobacterales</taxon>
        <taxon>Enterobacteriaceae</taxon>
        <taxon>Escherichia</taxon>
    </lineage>
</organism>